<dbReference type="Gene3D" id="1.20.1250.20">
    <property type="entry name" value="MFS general substrate transporter like domains"/>
    <property type="match status" value="1"/>
</dbReference>
<feature type="transmembrane region" description="Helical" evidence="7">
    <location>
        <begin position="240"/>
        <end position="260"/>
    </location>
</feature>
<keyword evidence="6 7" id="KW-0472">Membrane</keyword>
<name>A0ABW4E9E1_9LACO</name>
<reference evidence="10" key="1">
    <citation type="journal article" date="2019" name="Int. J. Syst. Evol. Microbiol.">
        <title>The Global Catalogue of Microorganisms (GCM) 10K type strain sequencing project: providing services to taxonomists for standard genome sequencing and annotation.</title>
        <authorList>
            <consortium name="The Broad Institute Genomics Platform"/>
            <consortium name="The Broad Institute Genome Sequencing Center for Infectious Disease"/>
            <person name="Wu L."/>
            <person name="Ma J."/>
        </authorList>
    </citation>
    <scope>NUCLEOTIDE SEQUENCE [LARGE SCALE GENOMIC DNA]</scope>
    <source>
        <strain evidence="10">CCM 8903</strain>
    </source>
</reference>
<evidence type="ECO:0000259" key="8">
    <source>
        <dbReference type="PROSITE" id="PS50850"/>
    </source>
</evidence>
<dbReference type="SUPFAM" id="SSF103473">
    <property type="entry name" value="MFS general substrate transporter"/>
    <property type="match status" value="1"/>
</dbReference>
<dbReference type="PANTHER" id="PTHR43124:SF8">
    <property type="entry name" value="INNER MEMBRANE TRANSPORT PROTEIN YDHP"/>
    <property type="match status" value="1"/>
</dbReference>
<evidence type="ECO:0000256" key="6">
    <source>
        <dbReference type="ARBA" id="ARBA00023136"/>
    </source>
</evidence>
<feature type="transmembrane region" description="Helical" evidence="7">
    <location>
        <begin position="50"/>
        <end position="71"/>
    </location>
</feature>
<sequence>MTTTHHFDAQLTLLALALSAFAIGMTEFISVGVMPLIVNAFGIKLSTAGLTVSAYAAGIMVGAPLLTVATAKLPRKQLLLAVMVTFIIGNLVTASAGSFAILLVGRVIAALAHGLFMAVATVIAANVVTVDKRASAIATMFTGLTVATVTGVPLGTFIAQHASWRVAFVFIAALGVVALVTNIWLVPNHLPLPPVSARGGIWRLAQNPRLRAGLVITALGYGASFPVYTYLGAILTQQGWSASASVWILLGYGAAVALGNSIGGRFANHTPLQALSAMFAALTLLMLTMFWGLQGHIIGLVLVMILGLLAFMNVPGLQLMTMQIAEAELPADAQLASAMNISGFNVGIMIGSFAGGQLLTHWGIWFTPLGGIAMGALALAATLRLNQASDRVGECR</sequence>
<keyword evidence="10" id="KW-1185">Reference proteome</keyword>
<feature type="transmembrane region" description="Helical" evidence="7">
    <location>
        <begin position="297"/>
        <end position="314"/>
    </location>
</feature>
<keyword evidence="2" id="KW-0813">Transport</keyword>
<evidence type="ECO:0000256" key="3">
    <source>
        <dbReference type="ARBA" id="ARBA00022475"/>
    </source>
</evidence>
<keyword evidence="3" id="KW-1003">Cell membrane</keyword>
<organism evidence="9 10">
    <name type="scientific">Lacticaseibacillus baoqingensis</name>
    <dbReference type="NCBI Taxonomy" id="2486013"/>
    <lineage>
        <taxon>Bacteria</taxon>
        <taxon>Bacillati</taxon>
        <taxon>Bacillota</taxon>
        <taxon>Bacilli</taxon>
        <taxon>Lactobacillales</taxon>
        <taxon>Lactobacillaceae</taxon>
        <taxon>Lacticaseibacillus</taxon>
    </lineage>
</organism>
<dbReference type="InterPro" id="IPR050189">
    <property type="entry name" value="MFS_Efflux_Transporters"/>
</dbReference>
<gene>
    <name evidence="9" type="ORF">ACFQ5J_10920</name>
</gene>
<dbReference type="InterPro" id="IPR020846">
    <property type="entry name" value="MFS_dom"/>
</dbReference>
<dbReference type="Proteomes" id="UP001597252">
    <property type="component" value="Unassembled WGS sequence"/>
</dbReference>
<proteinExistence type="predicted"/>
<dbReference type="PROSITE" id="PS50850">
    <property type="entry name" value="MFS"/>
    <property type="match status" value="1"/>
</dbReference>
<dbReference type="PANTHER" id="PTHR43124">
    <property type="entry name" value="PURINE EFFLUX PUMP PBUE"/>
    <property type="match status" value="1"/>
</dbReference>
<evidence type="ECO:0000256" key="5">
    <source>
        <dbReference type="ARBA" id="ARBA00022989"/>
    </source>
</evidence>
<feature type="transmembrane region" description="Helical" evidence="7">
    <location>
        <begin position="107"/>
        <end position="129"/>
    </location>
</feature>
<feature type="transmembrane region" description="Helical" evidence="7">
    <location>
        <begin position="272"/>
        <end position="291"/>
    </location>
</feature>
<dbReference type="RefSeq" id="WP_125749413.1">
    <property type="nucleotide sequence ID" value="NZ_JBHTON010000035.1"/>
</dbReference>
<evidence type="ECO:0000256" key="2">
    <source>
        <dbReference type="ARBA" id="ARBA00022448"/>
    </source>
</evidence>
<feature type="transmembrane region" description="Helical" evidence="7">
    <location>
        <begin position="78"/>
        <end position="101"/>
    </location>
</feature>
<dbReference type="InterPro" id="IPR036259">
    <property type="entry name" value="MFS_trans_sf"/>
</dbReference>
<keyword evidence="5 7" id="KW-1133">Transmembrane helix</keyword>
<feature type="transmembrane region" description="Helical" evidence="7">
    <location>
        <begin position="335"/>
        <end position="356"/>
    </location>
</feature>
<feature type="transmembrane region" description="Helical" evidence="7">
    <location>
        <begin position="164"/>
        <end position="187"/>
    </location>
</feature>
<keyword evidence="4 7" id="KW-0812">Transmembrane</keyword>
<dbReference type="CDD" id="cd17324">
    <property type="entry name" value="MFS_NepI_like"/>
    <property type="match status" value="1"/>
</dbReference>
<comment type="caution">
    <text evidence="9">The sequence shown here is derived from an EMBL/GenBank/DDBJ whole genome shotgun (WGS) entry which is preliminary data.</text>
</comment>
<feature type="transmembrane region" description="Helical" evidence="7">
    <location>
        <begin position="136"/>
        <end position="158"/>
    </location>
</feature>
<evidence type="ECO:0000313" key="9">
    <source>
        <dbReference type="EMBL" id="MFD1485743.1"/>
    </source>
</evidence>
<evidence type="ECO:0000256" key="7">
    <source>
        <dbReference type="SAM" id="Phobius"/>
    </source>
</evidence>
<feature type="transmembrane region" description="Helical" evidence="7">
    <location>
        <begin position="362"/>
        <end position="383"/>
    </location>
</feature>
<evidence type="ECO:0000256" key="4">
    <source>
        <dbReference type="ARBA" id="ARBA00022692"/>
    </source>
</evidence>
<feature type="transmembrane region" description="Helical" evidence="7">
    <location>
        <begin position="208"/>
        <end position="228"/>
    </location>
</feature>
<dbReference type="EMBL" id="JBHTON010000035">
    <property type="protein sequence ID" value="MFD1485743.1"/>
    <property type="molecule type" value="Genomic_DNA"/>
</dbReference>
<accession>A0ABW4E9E1</accession>
<protein>
    <submittedName>
        <fullName evidence="9">MFS transporter</fullName>
    </submittedName>
</protein>
<dbReference type="Pfam" id="PF07690">
    <property type="entry name" value="MFS_1"/>
    <property type="match status" value="1"/>
</dbReference>
<evidence type="ECO:0000256" key="1">
    <source>
        <dbReference type="ARBA" id="ARBA00004651"/>
    </source>
</evidence>
<dbReference type="InterPro" id="IPR011701">
    <property type="entry name" value="MFS"/>
</dbReference>
<feature type="domain" description="Major facilitator superfamily (MFS) profile" evidence="8">
    <location>
        <begin position="12"/>
        <end position="388"/>
    </location>
</feature>
<evidence type="ECO:0000313" key="10">
    <source>
        <dbReference type="Proteomes" id="UP001597252"/>
    </source>
</evidence>
<comment type="subcellular location">
    <subcellularLocation>
        <location evidence="1">Cell membrane</location>
        <topology evidence="1">Multi-pass membrane protein</topology>
    </subcellularLocation>
</comment>